<dbReference type="PROSITE" id="PS50213">
    <property type="entry name" value="FAS1"/>
    <property type="match status" value="1"/>
</dbReference>
<reference evidence="3" key="1">
    <citation type="submission" date="2021-02" db="EMBL/GenBank/DDBJ databases">
        <authorList>
            <person name="Nowell W R."/>
        </authorList>
    </citation>
    <scope>NUCLEOTIDE SEQUENCE</scope>
</reference>
<gene>
    <name evidence="3" type="ORF">ZHD862_LOCUS34481</name>
</gene>
<dbReference type="InterPro" id="IPR036378">
    <property type="entry name" value="FAS1_dom_sf"/>
</dbReference>
<dbReference type="Pfam" id="PF02469">
    <property type="entry name" value="Fasciclin"/>
    <property type="match status" value="1"/>
</dbReference>
<accession>A0A815N4W7</accession>
<dbReference type="EMBL" id="CAJNOT010004470">
    <property type="protein sequence ID" value="CAF1433406.1"/>
    <property type="molecule type" value="Genomic_DNA"/>
</dbReference>
<evidence type="ECO:0000256" key="1">
    <source>
        <dbReference type="SAM" id="SignalP"/>
    </source>
</evidence>
<dbReference type="GO" id="GO:0005615">
    <property type="term" value="C:extracellular space"/>
    <property type="evidence" value="ECO:0007669"/>
    <property type="project" value="TreeGrafter"/>
</dbReference>
<dbReference type="InterPro" id="IPR050904">
    <property type="entry name" value="Adhesion/Biosynth-related"/>
</dbReference>
<name>A0A815N4W7_9BILA</name>
<dbReference type="PANTHER" id="PTHR10900:SF77">
    <property type="entry name" value="FI19380P1"/>
    <property type="match status" value="1"/>
</dbReference>
<protein>
    <recommendedName>
        <fullName evidence="2">FAS1 domain-containing protein</fullName>
    </recommendedName>
</protein>
<dbReference type="SMART" id="SM00554">
    <property type="entry name" value="FAS1"/>
    <property type="match status" value="1"/>
</dbReference>
<evidence type="ECO:0000313" key="3">
    <source>
        <dbReference type="EMBL" id="CAF1433406.1"/>
    </source>
</evidence>
<evidence type="ECO:0000313" key="4">
    <source>
        <dbReference type="Proteomes" id="UP000663864"/>
    </source>
</evidence>
<feature type="chain" id="PRO_5032707054" description="FAS1 domain-containing protein" evidence="1">
    <location>
        <begin position="20"/>
        <end position="164"/>
    </location>
</feature>
<evidence type="ECO:0000259" key="2">
    <source>
        <dbReference type="PROSITE" id="PS50213"/>
    </source>
</evidence>
<feature type="domain" description="FAS1" evidence="2">
    <location>
        <begin position="24"/>
        <end position="161"/>
    </location>
</feature>
<dbReference type="InterPro" id="IPR000782">
    <property type="entry name" value="FAS1_domain"/>
</dbReference>
<dbReference type="Proteomes" id="UP000663864">
    <property type="component" value="Unassembled WGS sequence"/>
</dbReference>
<proteinExistence type="predicted"/>
<dbReference type="Gene3D" id="2.30.180.10">
    <property type="entry name" value="FAS1 domain"/>
    <property type="match status" value="1"/>
</dbReference>
<organism evidence="3 4">
    <name type="scientific">Rotaria sordida</name>
    <dbReference type="NCBI Taxonomy" id="392033"/>
    <lineage>
        <taxon>Eukaryota</taxon>
        <taxon>Metazoa</taxon>
        <taxon>Spiralia</taxon>
        <taxon>Gnathifera</taxon>
        <taxon>Rotifera</taxon>
        <taxon>Eurotatoria</taxon>
        <taxon>Bdelloidea</taxon>
        <taxon>Philodinida</taxon>
        <taxon>Philodinidae</taxon>
        <taxon>Rotaria</taxon>
    </lineage>
</organism>
<comment type="caution">
    <text evidence="3">The sequence shown here is derived from an EMBL/GenBank/DDBJ whole genome shotgun (WGS) entry which is preliminary data.</text>
</comment>
<sequence>MNSAMIFILFGTFLHQRAAVAGQQSNIWQIVNKDDRLKILAMALKAADLEDAASQQKPIVTVFAPNDAAFNKVPTDIADRLSDPKNKDELAELLSYHVIEGRNLTSSELLKMNLPTRLQTIAGGFITITKQGNEIKINNATIIESDILASNGIIHIIDSVLMPS</sequence>
<dbReference type="PANTHER" id="PTHR10900">
    <property type="entry name" value="PERIOSTIN-RELATED"/>
    <property type="match status" value="1"/>
</dbReference>
<feature type="signal peptide" evidence="1">
    <location>
        <begin position="1"/>
        <end position="19"/>
    </location>
</feature>
<dbReference type="AlphaFoldDB" id="A0A815N4W7"/>
<dbReference type="SUPFAM" id="SSF82153">
    <property type="entry name" value="FAS1 domain"/>
    <property type="match status" value="1"/>
</dbReference>
<dbReference type="FunFam" id="2.30.180.10:FF:000014">
    <property type="entry name" value="Stabilin 1"/>
    <property type="match status" value="1"/>
</dbReference>
<keyword evidence="1" id="KW-0732">Signal</keyword>